<protein>
    <recommendedName>
        <fullName evidence="6">RNA polymerase sigma-70 region 2 domain-containing protein</fullName>
    </recommendedName>
</protein>
<keyword evidence="3" id="KW-0731">Sigma factor</keyword>
<dbReference type="InterPro" id="IPR014284">
    <property type="entry name" value="RNA_pol_sigma-70_dom"/>
</dbReference>
<dbReference type="PANTHER" id="PTHR43133:SF8">
    <property type="entry name" value="RNA POLYMERASE SIGMA FACTOR HI_1459-RELATED"/>
    <property type="match status" value="1"/>
</dbReference>
<reference evidence="7 8" key="1">
    <citation type="submission" date="2019-04" db="EMBL/GenBank/DDBJ databases">
        <authorList>
            <person name="Van Vliet M D."/>
        </authorList>
    </citation>
    <scope>NUCLEOTIDE SEQUENCE [LARGE SCALE GENOMIC DNA]</scope>
    <source>
        <strain evidence="7 8">F21</strain>
    </source>
</reference>
<gene>
    <name evidence="7" type="ORF">SCARR_00028</name>
</gene>
<dbReference type="GO" id="GO:0003677">
    <property type="term" value="F:DNA binding"/>
    <property type="evidence" value="ECO:0007669"/>
    <property type="project" value="UniProtKB-KW"/>
</dbReference>
<dbReference type="PANTHER" id="PTHR43133">
    <property type="entry name" value="RNA POLYMERASE ECF-TYPE SIGMA FACTO"/>
    <property type="match status" value="1"/>
</dbReference>
<dbReference type="Pfam" id="PF04542">
    <property type="entry name" value="Sigma70_r2"/>
    <property type="match status" value="1"/>
</dbReference>
<dbReference type="Proteomes" id="UP000346198">
    <property type="component" value="Unassembled WGS sequence"/>
</dbReference>
<dbReference type="EMBL" id="CAAHFH010000001">
    <property type="protein sequence ID" value="VGO17978.1"/>
    <property type="molecule type" value="Genomic_DNA"/>
</dbReference>
<evidence type="ECO:0000313" key="8">
    <source>
        <dbReference type="Proteomes" id="UP000346198"/>
    </source>
</evidence>
<evidence type="ECO:0000256" key="2">
    <source>
        <dbReference type="ARBA" id="ARBA00023015"/>
    </source>
</evidence>
<accession>A0A6C2UCR5</accession>
<organism evidence="7 8">
    <name type="scientific">Pontiella sulfatireligans</name>
    <dbReference type="NCBI Taxonomy" id="2750658"/>
    <lineage>
        <taxon>Bacteria</taxon>
        <taxon>Pseudomonadati</taxon>
        <taxon>Kiritimatiellota</taxon>
        <taxon>Kiritimatiellia</taxon>
        <taxon>Kiritimatiellales</taxon>
        <taxon>Pontiellaceae</taxon>
        <taxon>Pontiella</taxon>
    </lineage>
</organism>
<dbReference type="InterPro" id="IPR013325">
    <property type="entry name" value="RNA_pol_sigma_r2"/>
</dbReference>
<name>A0A6C2UCR5_9BACT</name>
<keyword evidence="5" id="KW-0804">Transcription</keyword>
<sequence>MSNHDSSATLSACHTRESLLLRLKDGREDERAWQDFHNTYGRLIFGYSLHFDINYAEAEDIVQEVCVKVFRQIVRFDYSPERGRFRGWLKTITRNAVIDYLRRKQNRRHVDEEFRDQQLRDLEAESAADDETWHLEWEKAIYEAALEQVRKRVGEKTFRIFQRYVLDGHSATEVSDETTLDANAVYAVKHRVLKFIREEIATILEGE</sequence>
<comment type="similarity">
    <text evidence="1">Belongs to the sigma-70 factor family. ECF subfamily.</text>
</comment>
<evidence type="ECO:0000256" key="1">
    <source>
        <dbReference type="ARBA" id="ARBA00010641"/>
    </source>
</evidence>
<keyword evidence="2" id="KW-0805">Transcription regulation</keyword>
<evidence type="ECO:0000256" key="4">
    <source>
        <dbReference type="ARBA" id="ARBA00023125"/>
    </source>
</evidence>
<evidence type="ECO:0000259" key="6">
    <source>
        <dbReference type="Pfam" id="PF04542"/>
    </source>
</evidence>
<dbReference type="InterPro" id="IPR013324">
    <property type="entry name" value="RNA_pol_sigma_r3/r4-like"/>
</dbReference>
<proteinExistence type="inferred from homology"/>
<dbReference type="InterPro" id="IPR039425">
    <property type="entry name" value="RNA_pol_sigma-70-like"/>
</dbReference>
<dbReference type="GO" id="GO:0006352">
    <property type="term" value="P:DNA-templated transcription initiation"/>
    <property type="evidence" value="ECO:0007669"/>
    <property type="project" value="InterPro"/>
</dbReference>
<feature type="domain" description="RNA polymerase sigma-70 region 2" evidence="6">
    <location>
        <begin position="38"/>
        <end position="106"/>
    </location>
</feature>
<keyword evidence="4" id="KW-0238">DNA-binding</keyword>
<dbReference type="InterPro" id="IPR007627">
    <property type="entry name" value="RNA_pol_sigma70_r2"/>
</dbReference>
<dbReference type="SUPFAM" id="SSF88946">
    <property type="entry name" value="Sigma2 domain of RNA polymerase sigma factors"/>
    <property type="match status" value="1"/>
</dbReference>
<dbReference type="NCBIfam" id="TIGR02937">
    <property type="entry name" value="sigma70-ECF"/>
    <property type="match status" value="1"/>
</dbReference>
<dbReference type="GO" id="GO:0016987">
    <property type="term" value="F:sigma factor activity"/>
    <property type="evidence" value="ECO:0007669"/>
    <property type="project" value="UniProtKB-KW"/>
</dbReference>
<keyword evidence="8" id="KW-1185">Reference proteome</keyword>
<evidence type="ECO:0000256" key="5">
    <source>
        <dbReference type="ARBA" id="ARBA00023163"/>
    </source>
</evidence>
<evidence type="ECO:0000256" key="3">
    <source>
        <dbReference type="ARBA" id="ARBA00023082"/>
    </source>
</evidence>
<dbReference type="RefSeq" id="WP_136059521.1">
    <property type="nucleotide sequence ID" value="NZ_CAAHFH010000001.1"/>
</dbReference>
<dbReference type="Gene3D" id="1.10.1740.10">
    <property type="match status" value="1"/>
</dbReference>
<dbReference type="SUPFAM" id="SSF88659">
    <property type="entry name" value="Sigma3 and sigma4 domains of RNA polymerase sigma factors"/>
    <property type="match status" value="1"/>
</dbReference>
<evidence type="ECO:0000313" key="7">
    <source>
        <dbReference type="EMBL" id="VGO17978.1"/>
    </source>
</evidence>
<dbReference type="AlphaFoldDB" id="A0A6C2UCR5"/>